<evidence type="ECO:0000259" key="5">
    <source>
        <dbReference type="PROSITE" id="PS50090"/>
    </source>
</evidence>
<proteinExistence type="predicted"/>
<evidence type="ECO:0000313" key="8">
    <source>
        <dbReference type="Proteomes" id="UP000655225"/>
    </source>
</evidence>
<dbReference type="CDD" id="cd00167">
    <property type="entry name" value="SANT"/>
    <property type="match status" value="1"/>
</dbReference>
<feature type="domain" description="Myb-like" evidence="5">
    <location>
        <begin position="9"/>
        <end position="51"/>
    </location>
</feature>
<accession>A0A834YAW8</accession>
<dbReference type="OrthoDB" id="2143914at2759"/>
<feature type="domain" description="HTH myb-type" evidence="6">
    <location>
        <begin position="9"/>
        <end position="35"/>
    </location>
</feature>
<dbReference type="InterPro" id="IPR017930">
    <property type="entry name" value="Myb_dom"/>
</dbReference>
<dbReference type="Gene3D" id="1.10.10.60">
    <property type="entry name" value="Homeodomain-like"/>
    <property type="match status" value="1"/>
</dbReference>
<evidence type="ECO:0000256" key="2">
    <source>
        <dbReference type="ARBA" id="ARBA00023015"/>
    </source>
</evidence>
<keyword evidence="2" id="KW-0805">Transcription regulation</keyword>
<dbReference type="GO" id="GO:0003677">
    <property type="term" value="F:DNA binding"/>
    <property type="evidence" value="ECO:0007669"/>
    <property type="project" value="UniProtKB-KW"/>
</dbReference>
<dbReference type="OMA" id="PRFNDHT"/>
<reference evidence="7 8" key="1">
    <citation type="submission" date="2020-04" db="EMBL/GenBank/DDBJ databases">
        <title>Plant Genome Project.</title>
        <authorList>
            <person name="Zhang R.-G."/>
        </authorList>
    </citation>
    <scope>NUCLEOTIDE SEQUENCE [LARGE SCALE GENOMIC DNA]</scope>
    <source>
        <strain evidence="7">YNK0</strain>
        <tissue evidence="7">Leaf</tissue>
    </source>
</reference>
<name>A0A834YAW8_TETSI</name>
<dbReference type="InterPro" id="IPR009057">
    <property type="entry name" value="Homeodomain-like_sf"/>
</dbReference>
<dbReference type="PROSITE" id="PS50090">
    <property type="entry name" value="MYB_LIKE"/>
    <property type="match status" value="1"/>
</dbReference>
<dbReference type="AlphaFoldDB" id="A0A834YAW8"/>
<evidence type="ECO:0000313" key="7">
    <source>
        <dbReference type="EMBL" id="KAF8377684.1"/>
    </source>
</evidence>
<keyword evidence="4" id="KW-0804">Transcription</keyword>
<dbReference type="Pfam" id="PF00249">
    <property type="entry name" value="Myb_DNA-binding"/>
    <property type="match status" value="1"/>
</dbReference>
<evidence type="ECO:0000256" key="3">
    <source>
        <dbReference type="ARBA" id="ARBA00023125"/>
    </source>
</evidence>
<keyword evidence="1" id="KW-0677">Repeat</keyword>
<dbReference type="SUPFAM" id="SSF46689">
    <property type="entry name" value="Homeodomain-like"/>
    <property type="match status" value="1"/>
</dbReference>
<gene>
    <name evidence="7" type="ORF">HHK36_031068</name>
</gene>
<evidence type="ECO:0000256" key="1">
    <source>
        <dbReference type="ARBA" id="ARBA00022737"/>
    </source>
</evidence>
<dbReference type="PANTHER" id="PTHR48000:SF46">
    <property type="entry name" value="TRANSCRIPTION FACTOR MYB36"/>
    <property type="match status" value="1"/>
</dbReference>
<keyword evidence="8" id="KW-1185">Reference proteome</keyword>
<dbReference type="InterPro" id="IPR001005">
    <property type="entry name" value="SANT/Myb"/>
</dbReference>
<sequence length="243" mass="27031">MGRAPCCDKANVKKGPWSPEEDAKLKAYIEQHGTGGNWIALPQKIGTSYKSTFWQDLPVPVPVPLPYLNKETNSNDHAAIKKLLIKLGGRFSHEDQQPDHKVTNLQCPLDISSAQKLNENSINMISSSAPMNSLNNTCSQLQNIQYNVMDEGAGMHMMQGFDSFPVEADEMFYFNPQGLDGVMQYLYGVEMVNSSTGTNSAESTSWGDIRSLVYPPIVSNYQGCEQGMLQECAFEESRYLESQ</sequence>
<protein>
    <submittedName>
        <fullName evidence="7">Uncharacterized protein</fullName>
    </submittedName>
</protein>
<comment type="caution">
    <text evidence="7">The sequence shown here is derived from an EMBL/GenBank/DDBJ whole genome shotgun (WGS) entry which is preliminary data.</text>
</comment>
<evidence type="ECO:0000259" key="6">
    <source>
        <dbReference type="PROSITE" id="PS51294"/>
    </source>
</evidence>
<dbReference type="PANTHER" id="PTHR48000">
    <property type="entry name" value="OS09G0431300 PROTEIN"/>
    <property type="match status" value="1"/>
</dbReference>
<dbReference type="Proteomes" id="UP000655225">
    <property type="component" value="Unassembled WGS sequence"/>
</dbReference>
<keyword evidence="3" id="KW-0238">DNA-binding</keyword>
<organism evidence="7 8">
    <name type="scientific">Tetracentron sinense</name>
    <name type="common">Spur-leaf</name>
    <dbReference type="NCBI Taxonomy" id="13715"/>
    <lineage>
        <taxon>Eukaryota</taxon>
        <taxon>Viridiplantae</taxon>
        <taxon>Streptophyta</taxon>
        <taxon>Embryophyta</taxon>
        <taxon>Tracheophyta</taxon>
        <taxon>Spermatophyta</taxon>
        <taxon>Magnoliopsida</taxon>
        <taxon>Trochodendrales</taxon>
        <taxon>Trochodendraceae</taxon>
        <taxon>Tetracentron</taxon>
    </lineage>
</organism>
<evidence type="ECO:0000256" key="4">
    <source>
        <dbReference type="ARBA" id="ARBA00023163"/>
    </source>
</evidence>
<dbReference type="PROSITE" id="PS51294">
    <property type="entry name" value="HTH_MYB"/>
    <property type="match status" value="1"/>
</dbReference>
<dbReference type="EMBL" id="JABCRI010000024">
    <property type="protein sequence ID" value="KAF8377684.1"/>
    <property type="molecule type" value="Genomic_DNA"/>
</dbReference>